<dbReference type="OrthoDB" id="9804482at2"/>
<evidence type="ECO:0000256" key="1">
    <source>
        <dbReference type="ARBA" id="ARBA00022670"/>
    </source>
</evidence>
<organism evidence="8 9">
    <name type="scientific">Chitinophaga skermanii</name>
    <dbReference type="NCBI Taxonomy" id="331697"/>
    <lineage>
        <taxon>Bacteria</taxon>
        <taxon>Pseudomonadati</taxon>
        <taxon>Bacteroidota</taxon>
        <taxon>Chitinophagia</taxon>
        <taxon>Chitinophagales</taxon>
        <taxon>Chitinophagaceae</taxon>
        <taxon>Chitinophaga</taxon>
    </lineage>
</organism>
<dbReference type="InterPro" id="IPR020891">
    <property type="entry name" value="UPF0758_CS"/>
</dbReference>
<dbReference type="Proteomes" id="UP000249547">
    <property type="component" value="Unassembled WGS sequence"/>
</dbReference>
<dbReference type="PANTHER" id="PTHR30471">
    <property type="entry name" value="DNA REPAIR PROTEIN RADC"/>
    <property type="match status" value="1"/>
</dbReference>
<dbReference type="RefSeq" id="WP_111599809.1">
    <property type="nucleotide sequence ID" value="NZ_QLLL01000009.1"/>
</dbReference>
<evidence type="ECO:0000313" key="9">
    <source>
        <dbReference type="Proteomes" id="UP000249547"/>
    </source>
</evidence>
<dbReference type="AlphaFoldDB" id="A0A327Q5Y1"/>
<keyword evidence="5" id="KW-0482">Metalloprotease</keyword>
<dbReference type="PROSITE" id="PS01302">
    <property type="entry name" value="UPF0758"/>
    <property type="match status" value="1"/>
</dbReference>
<accession>A0A327Q5Y1</accession>
<keyword evidence="2" id="KW-0479">Metal-binding</keyword>
<keyword evidence="3" id="KW-0378">Hydrolase</keyword>
<dbReference type="GO" id="GO:0008237">
    <property type="term" value="F:metallopeptidase activity"/>
    <property type="evidence" value="ECO:0007669"/>
    <property type="project" value="UniProtKB-KW"/>
</dbReference>
<keyword evidence="9" id="KW-1185">Reference proteome</keyword>
<evidence type="ECO:0000313" key="8">
    <source>
        <dbReference type="EMBL" id="RAI99858.1"/>
    </source>
</evidence>
<evidence type="ECO:0000259" key="7">
    <source>
        <dbReference type="PROSITE" id="PS50249"/>
    </source>
</evidence>
<dbReference type="GO" id="GO:0006508">
    <property type="term" value="P:proteolysis"/>
    <property type="evidence" value="ECO:0007669"/>
    <property type="project" value="UniProtKB-KW"/>
</dbReference>
<comment type="similarity">
    <text evidence="6">Belongs to the UPF0758 family.</text>
</comment>
<evidence type="ECO:0000256" key="3">
    <source>
        <dbReference type="ARBA" id="ARBA00022801"/>
    </source>
</evidence>
<evidence type="ECO:0000256" key="2">
    <source>
        <dbReference type="ARBA" id="ARBA00022723"/>
    </source>
</evidence>
<dbReference type="InterPro" id="IPR001405">
    <property type="entry name" value="UPF0758"/>
</dbReference>
<dbReference type="Pfam" id="PF04002">
    <property type="entry name" value="RadC"/>
    <property type="match status" value="1"/>
</dbReference>
<keyword evidence="1" id="KW-0645">Protease</keyword>
<dbReference type="EMBL" id="QLLL01000009">
    <property type="protein sequence ID" value="RAI99858.1"/>
    <property type="molecule type" value="Genomic_DNA"/>
</dbReference>
<name>A0A327Q5Y1_9BACT</name>
<sequence length="238" mass="26320">MNTIVTPKKTPIKQTSIKYWPEEDKPREKLVAKGPLFMSNVELLAILINAGKGSKSAIDIAKSLLEKVDNSLFNLAKYDIQQLEDNYGIGTAKAVTILAALELGRRRNGFLDERVIVRNSADAAHYLQPLLADQSTESFFVLFLNQSQRVLSHRCLSTGGITGTVVDPKILFKEALYLKATKLLICHNHPSGSLRASTHDINITKKLTNAGKLLDIDIIDHIIVSDAGYYSFKDDGLI</sequence>
<dbReference type="PROSITE" id="PS50249">
    <property type="entry name" value="MPN"/>
    <property type="match status" value="1"/>
</dbReference>
<dbReference type="NCBIfam" id="NF000642">
    <property type="entry name" value="PRK00024.1"/>
    <property type="match status" value="1"/>
</dbReference>
<evidence type="ECO:0000256" key="4">
    <source>
        <dbReference type="ARBA" id="ARBA00022833"/>
    </source>
</evidence>
<keyword evidence="4" id="KW-0862">Zinc</keyword>
<dbReference type="Gene3D" id="3.40.140.10">
    <property type="entry name" value="Cytidine Deaminase, domain 2"/>
    <property type="match status" value="1"/>
</dbReference>
<dbReference type="PANTHER" id="PTHR30471:SF3">
    <property type="entry name" value="UPF0758 PROTEIN YEES-RELATED"/>
    <property type="match status" value="1"/>
</dbReference>
<protein>
    <submittedName>
        <fullName evidence="8">DNA repair protein RadC</fullName>
    </submittedName>
</protein>
<dbReference type="InterPro" id="IPR025657">
    <property type="entry name" value="RadC_JAB"/>
</dbReference>
<evidence type="ECO:0000256" key="5">
    <source>
        <dbReference type="ARBA" id="ARBA00023049"/>
    </source>
</evidence>
<gene>
    <name evidence="8" type="ORF">LX64_04412</name>
</gene>
<dbReference type="Pfam" id="PF20582">
    <property type="entry name" value="UPF0758_N"/>
    <property type="match status" value="1"/>
</dbReference>
<dbReference type="CDD" id="cd08071">
    <property type="entry name" value="MPN_DUF2466"/>
    <property type="match status" value="1"/>
</dbReference>
<evidence type="ECO:0000256" key="6">
    <source>
        <dbReference type="RuleBase" id="RU003797"/>
    </source>
</evidence>
<reference evidence="8 9" key="1">
    <citation type="submission" date="2018-06" db="EMBL/GenBank/DDBJ databases">
        <title>Genomic Encyclopedia of Archaeal and Bacterial Type Strains, Phase II (KMG-II): from individual species to whole genera.</title>
        <authorList>
            <person name="Goeker M."/>
        </authorList>
    </citation>
    <scope>NUCLEOTIDE SEQUENCE [LARGE SCALE GENOMIC DNA]</scope>
    <source>
        <strain evidence="8 9">DSM 23857</strain>
    </source>
</reference>
<proteinExistence type="inferred from homology"/>
<dbReference type="InterPro" id="IPR037518">
    <property type="entry name" value="MPN"/>
</dbReference>
<dbReference type="InterPro" id="IPR046778">
    <property type="entry name" value="UPF0758_N"/>
</dbReference>
<dbReference type="NCBIfam" id="TIGR00608">
    <property type="entry name" value="radc"/>
    <property type="match status" value="1"/>
</dbReference>
<dbReference type="GO" id="GO:0046872">
    <property type="term" value="F:metal ion binding"/>
    <property type="evidence" value="ECO:0007669"/>
    <property type="project" value="UniProtKB-KW"/>
</dbReference>
<comment type="caution">
    <text evidence="8">The sequence shown here is derived from an EMBL/GenBank/DDBJ whole genome shotgun (WGS) entry which is preliminary data.</text>
</comment>
<feature type="domain" description="MPN" evidence="7">
    <location>
        <begin position="116"/>
        <end position="238"/>
    </location>
</feature>